<keyword evidence="3" id="KW-1185">Reference proteome</keyword>
<name>A0ABP8CV99_9ACTN</name>
<sequence length="126" mass="13126">MSVKIPLSVRGAQFFLLVPLGAFQLVATVAFSLTMSLSGKDYIAVVWAPIMSLACIVAAVRLGRGGTGWLRAALVLLAAQAAFSLLKLLAFGESASLVFLGFVAVCAGLLALPASRRHFIPVGEHA</sequence>
<evidence type="ECO:0000256" key="1">
    <source>
        <dbReference type="SAM" id="Phobius"/>
    </source>
</evidence>
<evidence type="ECO:0000313" key="3">
    <source>
        <dbReference type="Proteomes" id="UP001500620"/>
    </source>
</evidence>
<keyword evidence="1" id="KW-1133">Transmembrane helix</keyword>
<gene>
    <name evidence="2" type="ORF">GCM10022255_004490</name>
</gene>
<dbReference type="EMBL" id="BAABAT010000001">
    <property type="protein sequence ID" value="GAA4243837.1"/>
    <property type="molecule type" value="Genomic_DNA"/>
</dbReference>
<reference evidence="3" key="1">
    <citation type="journal article" date="2019" name="Int. J. Syst. Evol. Microbiol.">
        <title>The Global Catalogue of Microorganisms (GCM) 10K type strain sequencing project: providing services to taxonomists for standard genome sequencing and annotation.</title>
        <authorList>
            <consortium name="The Broad Institute Genomics Platform"/>
            <consortium name="The Broad Institute Genome Sequencing Center for Infectious Disease"/>
            <person name="Wu L."/>
            <person name="Ma J."/>
        </authorList>
    </citation>
    <scope>NUCLEOTIDE SEQUENCE [LARGE SCALE GENOMIC DNA]</scope>
    <source>
        <strain evidence="3">JCM 17441</strain>
    </source>
</reference>
<keyword evidence="1" id="KW-0472">Membrane</keyword>
<dbReference type="Proteomes" id="UP001500620">
    <property type="component" value="Unassembled WGS sequence"/>
</dbReference>
<protein>
    <recommendedName>
        <fullName evidence="4">Integral membrane protein</fullName>
    </recommendedName>
</protein>
<keyword evidence="1" id="KW-0812">Transmembrane</keyword>
<accession>A0ABP8CV99</accession>
<organism evidence="2 3">
    <name type="scientific">Dactylosporangium darangshiense</name>
    <dbReference type="NCBI Taxonomy" id="579108"/>
    <lineage>
        <taxon>Bacteria</taxon>
        <taxon>Bacillati</taxon>
        <taxon>Actinomycetota</taxon>
        <taxon>Actinomycetes</taxon>
        <taxon>Micromonosporales</taxon>
        <taxon>Micromonosporaceae</taxon>
        <taxon>Dactylosporangium</taxon>
    </lineage>
</organism>
<feature type="transmembrane region" description="Helical" evidence="1">
    <location>
        <begin position="95"/>
        <end position="112"/>
    </location>
</feature>
<comment type="caution">
    <text evidence="2">The sequence shown here is derived from an EMBL/GenBank/DDBJ whole genome shotgun (WGS) entry which is preliminary data.</text>
</comment>
<evidence type="ECO:0008006" key="4">
    <source>
        <dbReference type="Google" id="ProtNLM"/>
    </source>
</evidence>
<evidence type="ECO:0000313" key="2">
    <source>
        <dbReference type="EMBL" id="GAA4243837.1"/>
    </source>
</evidence>
<proteinExistence type="predicted"/>
<feature type="transmembrane region" description="Helical" evidence="1">
    <location>
        <begin position="42"/>
        <end position="62"/>
    </location>
</feature>
<feature type="transmembrane region" description="Helical" evidence="1">
    <location>
        <begin position="69"/>
        <end position="89"/>
    </location>
</feature>
<dbReference type="RefSeq" id="WP_345120577.1">
    <property type="nucleotide sequence ID" value="NZ_BAABAT010000001.1"/>
</dbReference>
<feature type="transmembrane region" description="Helical" evidence="1">
    <location>
        <begin position="12"/>
        <end position="36"/>
    </location>
</feature>